<organism evidence="8 9">
    <name type="scientific">Dentiscutata erythropus</name>
    <dbReference type="NCBI Taxonomy" id="1348616"/>
    <lineage>
        <taxon>Eukaryota</taxon>
        <taxon>Fungi</taxon>
        <taxon>Fungi incertae sedis</taxon>
        <taxon>Mucoromycota</taxon>
        <taxon>Glomeromycotina</taxon>
        <taxon>Glomeromycetes</taxon>
        <taxon>Diversisporales</taxon>
        <taxon>Gigasporaceae</taxon>
        <taxon>Dentiscutata</taxon>
    </lineage>
</organism>
<gene>
    <name evidence="8" type="ORF">DERYTH_LOCUS8449</name>
</gene>
<proteinExistence type="inferred from homology"/>
<dbReference type="Gene3D" id="6.10.140.1020">
    <property type="match status" value="1"/>
</dbReference>
<evidence type="ECO:0000256" key="7">
    <source>
        <dbReference type="SAM" id="MobiDB-lite"/>
    </source>
</evidence>
<name>A0A9N9GLG7_9GLOM</name>
<evidence type="ECO:0000256" key="5">
    <source>
        <dbReference type="ARBA" id="ARBA00023242"/>
    </source>
</evidence>
<dbReference type="Proteomes" id="UP000789405">
    <property type="component" value="Unassembled WGS sequence"/>
</dbReference>
<dbReference type="GO" id="GO:0006281">
    <property type="term" value="P:DNA repair"/>
    <property type="evidence" value="ECO:0007669"/>
    <property type="project" value="UniProtKB-KW"/>
</dbReference>
<keyword evidence="5" id="KW-0539">Nucleus</keyword>
<feature type="region of interest" description="Disordered" evidence="7">
    <location>
        <begin position="43"/>
        <end position="68"/>
    </location>
</feature>
<comment type="similarity">
    <text evidence="2">Belongs to the SFR1/MEI5 family.</text>
</comment>
<keyword evidence="9" id="KW-1185">Reference proteome</keyword>
<dbReference type="Pfam" id="PF10376">
    <property type="entry name" value="Mei5"/>
    <property type="match status" value="1"/>
</dbReference>
<keyword evidence="4" id="KW-0234">DNA repair</keyword>
<keyword evidence="3" id="KW-0227">DNA damage</keyword>
<accession>A0A9N9GLG7</accession>
<reference evidence="8" key="1">
    <citation type="submission" date="2021-06" db="EMBL/GenBank/DDBJ databases">
        <authorList>
            <person name="Kallberg Y."/>
            <person name="Tangrot J."/>
            <person name="Rosling A."/>
        </authorList>
    </citation>
    <scope>NUCLEOTIDE SEQUENCE</scope>
    <source>
        <strain evidence="8">MA453B</strain>
    </source>
</reference>
<comment type="caution">
    <text evidence="8">The sequence shown here is derived from an EMBL/GenBank/DDBJ whole genome shotgun (WGS) entry which is preliminary data.</text>
</comment>
<evidence type="ECO:0000256" key="6">
    <source>
        <dbReference type="SAM" id="Coils"/>
    </source>
</evidence>
<keyword evidence="6" id="KW-0175">Coiled coil</keyword>
<feature type="region of interest" description="Disordered" evidence="7">
    <location>
        <begin position="1"/>
        <end position="23"/>
    </location>
</feature>
<dbReference type="GO" id="GO:0006310">
    <property type="term" value="P:DNA recombination"/>
    <property type="evidence" value="ECO:0007669"/>
    <property type="project" value="TreeGrafter"/>
</dbReference>
<feature type="coiled-coil region" evidence="6">
    <location>
        <begin position="72"/>
        <end position="99"/>
    </location>
</feature>
<evidence type="ECO:0000313" key="8">
    <source>
        <dbReference type="EMBL" id="CAG8617220.1"/>
    </source>
</evidence>
<evidence type="ECO:0000256" key="1">
    <source>
        <dbReference type="ARBA" id="ARBA00004123"/>
    </source>
</evidence>
<evidence type="ECO:0000256" key="2">
    <source>
        <dbReference type="ARBA" id="ARBA00008729"/>
    </source>
</evidence>
<dbReference type="EMBL" id="CAJVPY010004370">
    <property type="protein sequence ID" value="CAG8617220.1"/>
    <property type="molecule type" value="Genomic_DNA"/>
</dbReference>
<dbReference type="InterPro" id="IPR018468">
    <property type="entry name" value="SFR1/Mei5"/>
</dbReference>
<dbReference type="PANTHER" id="PTHR28527">
    <property type="entry name" value="MATING-TYPE SWITCHING PROTEIN SWI2-RELATED"/>
    <property type="match status" value="1"/>
</dbReference>
<dbReference type="AlphaFoldDB" id="A0A9N9GLG7"/>
<dbReference type="GO" id="GO:0005634">
    <property type="term" value="C:nucleus"/>
    <property type="evidence" value="ECO:0007669"/>
    <property type="project" value="UniProtKB-SubCell"/>
</dbReference>
<comment type="subcellular location">
    <subcellularLocation>
        <location evidence="1">Nucleus</location>
    </subcellularLocation>
</comment>
<dbReference type="OrthoDB" id="27934at2759"/>
<dbReference type="PANTHER" id="PTHR28527:SF1">
    <property type="entry name" value="SWI5-DEPENDENT RECOMBINATION DNA REPAIR PROTEIN 1"/>
    <property type="match status" value="1"/>
</dbReference>
<evidence type="ECO:0000256" key="3">
    <source>
        <dbReference type="ARBA" id="ARBA00022763"/>
    </source>
</evidence>
<evidence type="ECO:0000313" key="9">
    <source>
        <dbReference type="Proteomes" id="UP000789405"/>
    </source>
</evidence>
<evidence type="ECO:0000256" key="4">
    <source>
        <dbReference type="ARBA" id="ARBA00023204"/>
    </source>
</evidence>
<protein>
    <submittedName>
        <fullName evidence="8">9981_t:CDS:1</fullName>
    </submittedName>
</protein>
<sequence>MSNSEPAAKRLSLGAKTPRRSLSSLISETRAKLAETSSVSIFNTPLGKKNAPKRLTKNSFKSPQVEQKDPEIKAMIEKQHKLERDIENANNNIRKIKLLLSYQGKNEDENNDLLIKKWRRASQEAAEYLFEKMPKEQSSFLEESGFSNSWNESWGWEDNEQQQRYYNSDQDDDENYCEQQENVEPKGTMKYMLKKMGIDLDLVKWNEDEECFEE</sequence>